<dbReference type="Gene3D" id="3.30.2410.10">
    <property type="entry name" value="Hect, E3 ligase catalytic domain"/>
    <property type="match status" value="1"/>
</dbReference>
<dbReference type="EMBL" id="VSWD01000003">
    <property type="protein sequence ID" value="KAK3105715.1"/>
    <property type="molecule type" value="Genomic_DNA"/>
</dbReference>
<comment type="caution">
    <text evidence="3">The sequence shown here is derived from an EMBL/GenBank/DDBJ whole genome shotgun (WGS) entry which is preliminary data.</text>
</comment>
<evidence type="ECO:0000259" key="2">
    <source>
        <dbReference type="Pfam" id="PF00632"/>
    </source>
</evidence>
<dbReference type="GO" id="GO:0004842">
    <property type="term" value="F:ubiquitin-protein transferase activity"/>
    <property type="evidence" value="ECO:0007669"/>
    <property type="project" value="InterPro"/>
</dbReference>
<accession>A0AA88YHL7</accession>
<evidence type="ECO:0000313" key="4">
    <source>
        <dbReference type="Proteomes" id="UP001186944"/>
    </source>
</evidence>
<evidence type="ECO:0000256" key="1">
    <source>
        <dbReference type="ARBA" id="ARBA00022786"/>
    </source>
</evidence>
<dbReference type="SUPFAM" id="SSF56204">
    <property type="entry name" value="Hect, E3 ligase catalytic domain"/>
    <property type="match status" value="1"/>
</dbReference>
<protein>
    <recommendedName>
        <fullName evidence="2">HECT domain-containing protein</fullName>
    </recommendedName>
</protein>
<gene>
    <name evidence="3" type="ORF">FSP39_004086</name>
</gene>
<name>A0AA88YHL7_PINIB</name>
<feature type="domain" description="HECT" evidence="2">
    <location>
        <begin position="134"/>
        <end position="213"/>
    </location>
</feature>
<dbReference type="Proteomes" id="UP001186944">
    <property type="component" value="Unassembled WGS sequence"/>
</dbReference>
<proteinExistence type="predicted"/>
<evidence type="ECO:0000313" key="3">
    <source>
        <dbReference type="EMBL" id="KAK3105715.1"/>
    </source>
</evidence>
<keyword evidence="1" id="KW-0833">Ubl conjugation pathway</keyword>
<dbReference type="Pfam" id="PF00632">
    <property type="entry name" value="HECT"/>
    <property type="match status" value="1"/>
</dbReference>
<keyword evidence="4" id="KW-1185">Reference proteome</keyword>
<sequence>MLAPAFICRVITLDNVDESMILNDFLNFVGESERNLLRAALDNFESIAATDMDDLTDKFEDHKARRIPSGDNFRKTLIEIAEKELIQEPTYVIDIWHPYFEMFTPSFVDELLKSYTPASRKVVSLLSFPDEMSPPQRDVASYMKKFLKELDGTLIAKFLRFITGADIICTSEIKVEFNSETGFSSRPIAHTCASLLELPTDYTSYPDFRSQFLEVLNSKVWVMDII</sequence>
<organism evidence="3 4">
    <name type="scientific">Pinctada imbricata</name>
    <name type="common">Atlantic pearl-oyster</name>
    <name type="synonym">Pinctada martensii</name>
    <dbReference type="NCBI Taxonomy" id="66713"/>
    <lineage>
        <taxon>Eukaryota</taxon>
        <taxon>Metazoa</taxon>
        <taxon>Spiralia</taxon>
        <taxon>Lophotrochozoa</taxon>
        <taxon>Mollusca</taxon>
        <taxon>Bivalvia</taxon>
        <taxon>Autobranchia</taxon>
        <taxon>Pteriomorphia</taxon>
        <taxon>Pterioida</taxon>
        <taxon>Pterioidea</taxon>
        <taxon>Pteriidae</taxon>
        <taxon>Pinctada</taxon>
    </lineage>
</organism>
<dbReference type="InterPro" id="IPR035983">
    <property type="entry name" value="Hect_E3_ubiquitin_ligase"/>
</dbReference>
<dbReference type="InterPro" id="IPR000569">
    <property type="entry name" value="HECT_dom"/>
</dbReference>
<reference evidence="3" key="1">
    <citation type="submission" date="2019-08" db="EMBL/GenBank/DDBJ databases">
        <title>The improved chromosome-level genome for the pearl oyster Pinctada fucata martensii using PacBio sequencing and Hi-C.</title>
        <authorList>
            <person name="Zheng Z."/>
        </authorList>
    </citation>
    <scope>NUCLEOTIDE SEQUENCE</scope>
    <source>
        <strain evidence="3">ZZ-2019</strain>
        <tissue evidence="3">Adductor muscle</tissue>
    </source>
</reference>
<dbReference type="AlphaFoldDB" id="A0AA88YHL7"/>